<organism evidence="1">
    <name type="scientific">uncultured Thermomicrobiales bacterium</name>
    <dbReference type="NCBI Taxonomy" id="1645740"/>
    <lineage>
        <taxon>Bacteria</taxon>
        <taxon>Pseudomonadati</taxon>
        <taxon>Thermomicrobiota</taxon>
        <taxon>Thermomicrobia</taxon>
        <taxon>Thermomicrobiales</taxon>
        <taxon>environmental samples</taxon>
    </lineage>
</organism>
<protein>
    <submittedName>
        <fullName evidence="1">Uncharacterized protein</fullName>
    </submittedName>
</protein>
<proteinExistence type="predicted"/>
<reference evidence="1" key="1">
    <citation type="submission" date="2020-02" db="EMBL/GenBank/DDBJ databases">
        <authorList>
            <person name="Meier V. D."/>
        </authorList>
    </citation>
    <scope>NUCLEOTIDE SEQUENCE</scope>
    <source>
        <strain evidence="1">AVDCRST_MAG59</strain>
    </source>
</reference>
<feature type="non-terminal residue" evidence="1">
    <location>
        <position position="65"/>
    </location>
</feature>
<gene>
    <name evidence="1" type="ORF">AVDCRST_MAG59-5042</name>
</gene>
<dbReference type="EMBL" id="CADCWF010000358">
    <property type="protein sequence ID" value="CAA9582966.1"/>
    <property type="molecule type" value="Genomic_DNA"/>
</dbReference>
<sequence length="65" mass="7064">MQPGPTDTIHPRSCPSRWSAMMPRAGEPARCLLTLLLLGLWALAGAPPGSAKQAAPRWTEAWRVE</sequence>
<name>A0A6J4VRL6_9BACT</name>
<dbReference type="AlphaFoldDB" id="A0A6J4VRL6"/>
<evidence type="ECO:0000313" key="1">
    <source>
        <dbReference type="EMBL" id="CAA9582966.1"/>
    </source>
</evidence>
<accession>A0A6J4VRL6</accession>